<dbReference type="PROSITE" id="PS50404">
    <property type="entry name" value="GST_NTER"/>
    <property type="match status" value="1"/>
</dbReference>
<proteinExistence type="predicted"/>
<feature type="domain" description="GST C-terminal" evidence="2">
    <location>
        <begin position="80"/>
        <end position="195"/>
    </location>
</feature>
<dbReference type="InterPro" id="IPR004045">
    <property type="entry name" value="Glutathione_S-Trfase_N"/>
</dbReference>
<dbReference type="Proteomes" id="UP000218023">
    <property type="component" value="Unassembled WGS sequence"/>
</dbReference>
<dbReference type="Pfam" id="PF13410">
    <property type="entry name" value="GST_C_2"/>
    <property type="match status" value="1"/>
</dbReference>
<dbReference type="RefSeq" id="WP_095640347.1">
    <property type="nucleotide sequence ID" value="NZ_NSJZ01000008.1"/>
</dbReference>
<sequence>MYKVIGYGGTRAFRLLWMLEELHIPHRHDRVMPFTQAAHDAVPGGRLPALELRDGTILQDSTAILSFLADRYGALTHPPGSVERAVQEGWMHRVAERIDSPLMNWTSFMQGRGPPPVPAVRAWVADCLAEGFAGAADSLPDTPWLAGEDFTIADIVLGHCLHWAERYQALPEDARLRAYLARVRQRPAYLAADSS</sequence>
<dbReference type="GO" id="GO:0016740">
    <property type="term" value="F:transferase activity"/>
    <property type="evidence" value="ECO:0007669"/>
    <property type="project" value="UniProtKB-KW"/>
</dbReference>
<dbReference type="OrthoDB" id="9810080at2"/>
<protein>
    <submittedName>
        <fullName evidence="3">Glutathione S-transferase</fullName>
    </submittedName>
</protein>
<reference evidence="3 4" key="1">
    <citation type="submission" date="2017-09" db="EMBL/GenBank/DDBJ databases">
        <title>Paracoccus alkalisoli sp. nov., isolated from saline alkaline soil.</title>
        <authorList>
            <person name="Dong X."/>
            <person name="Zhang G."/>
        </authorList>
    </citation>
    <scope>NUCLEOTIDE SEQUENCE [LARGE SCALE GENOMIC DNA]</scope>
    <source>
        <strain evidence="3 4">WN007</strain>
    </source>
</reference>
<keyword evidence="4" id="KW-1185">Reference proteome</keyword>
<dbReference type="Pfam" id="PF13409">
    <property type="entry name" value="GST_N_2"/>
    <property type="match status" value="1"/>
</dbReference>
<dbReference type="SFLD" id="SFLDS00019">
    <property type="entry name" value="Glutathione_Transferase_(cytos"/>
    <property type="match status" value="1"/>
</dbReference>
<dbReference type="PANTHER" id="PTHR44051:SF8">
    <property type="entry name" value="GLUTATHIONE S-TRANSFERASE GSTA"/>
    <property type="match status" value="1"/>
</dbReference>
<name>A0A2A2GJN5_9RHOB</name>
<dbReference type="InterPro" id="IPR036249">
    <property type="entry name" value="Thioredoxin-like_sf"/>
</dbReference>
<dbReference type="SUPFAM" id="SSF47616">
    <property type="entry name" value="GST C-terminal domain-like"/>
    <property type="match status" value="1"/>
</dbReference>
<dbReference type="SUPFAM" id="SSF52833">
    <property type="entry name" value="Thioredoxin-like"/>
    <property type="match status" value="1"/>
</dbReference>
<accession>A0A2A2GJN5</accession>
<dbReference type="Gene3D" id="1.20.1050.10">
    <property type="match status" value="1"/>
</dbReference>
<dbReference type="InterPro" id="IPR010987">
    <property type="entry name" value="Glutathione-S-Trfase_C-like"/>
</dbReference>
<evidence type="ECO:0000259" key="1">
    <source>
        <dbReference type="PROSITE" id="PS50404"/>
    </source>
</evidence>
<evidence type="ECO:0000313" key="3">
    <source>
        <dbReference type="EMBL" id="PAU96972.1"/>
    </source>
</evidence>
<dbReference type="PANTHER" id="PTHR44051">
    <property type="entry name" value="GLUTATHIONE S-TRANSFERASE-RELATED"/>
    <property type="match status" value="1"/>
</dbReference>
<feature type="domain" description="GST N-terminal" evidence="1">
    <location>
        <begin position="1"/>
        <end position="76"/>
    </location>
</feature>
<dbReference type="InterPro" id="IPR040079">
    <property type="entry name" value="Glutathione_S-Trfase"/>
</dbReference>
<dbReference type="Gene3D" id="3.40.30.10">
    <property type="entry name" value="Glutaredoxin"/>
    <property type="match status" value="1"/>
</dbReference>
<dbReference type="InterPro" id="IPR036282">
    <property type="entry name" value="Glutathione-S-Trfase_C_sf"/>
</dbReference>
<evidence type="ECO:0000259" key="2">
    <source>
        <dbReference type="PROSITE" id="PS50405"/>
    </source>
</evidence>
<gene>
    <name evidence="3" type="ORF">CK240_10755</name>
</gene>
<dbReference type="PROSITE" id="PS50405">
    <property type="entry name" value="GST_CTER"/>
    <property type="match status" value="1"/>
</dbReference>
<organism evidence="3 4">
    <name type="scientific">Paracoccus salipaludis</name>
    <dbReference type="NCBI Taxonomy" id="2032623"/>
    <lineage>
        <taxon>Bacteria</taxon>
        <taxon>Pseudomonadati</taxon>
        <taxon>Pseudomonadota</taxon>
        <taxon>Alphaproteobacteria</taxon>
        <taxon>Rhodobacterales</taxon>
        <taxon>Paracoccaceae</taxon>
        <taxon>Paracoccus</taxon>
    </lineage>
</organism>
<dbReference type="EMBL" id="NSJZ01000008">
    <property type="protein sequence ID" value="PAU96972.1"/>
    <property type="molecule type" value="Genomic_DNA"/>
</dbReference>
<comment type="caution">
    <text evidence="3">The sequence shown here is derived from an EMBL/GenBank/DDBJ whole genome shotgun (WGS) entry which is preliminary data.</text>
</comment>
<evidence type="ECO:0000313" key="4">
    <source>
        <dbReference type="Proteomes" id="UP000218023"/>
    </source>
</evidence>
<keyword evidence="3" id="KW-0808">Transferase</keyword>
<dbReference type="AlphaFoldDB" id="A0A2A2GJN5"/>